<evidence type="ECO:0000256" key="4">
    <source>
        <dbReference type="ARBA" id="ARBA00022857"/>
    </source>
</evidence>
<dbReference type="PANTHER" id="PTHR46091:SF3">
    <property type="entry name" value="AMINE OXIDASE DOMAIN-CONTAINING PROTEIN"/>
    <property type="match status" value="1"/>
</dbReference>
<reference evidence="9 10" key="3">
    <citation type="submission" date="2017-03" db="EMBL/GenBank/DDBJ databases">
        <authorList>
            <person name="Afonso C.L."/>
            <person name="Miller P.J."/>
            <person name="Scott M.A."/>
            <person name="Spackman E."/>
            <person name="Goraichik I."/>
            <person name="Dimitrov K.M."/>
            <person name="Suarez D.L."/>
            <person name="Swayne D.E."/>
        </authorList>
    </citation>
    <scope>NUCLEOTIDE SEQUENCE [LARGE SCALE GENOMIC DNA]</scope>
    <source>
        <strain evidence="9">PRJEB14757</strain>
    </source>
</reference>
<evidence type="ECO:0000256" key="6">
    <source>
        <dbReference type="SAM" id="Phobius"/>
    </source>
</evidence>
<dbReference type="GO" id="GO:0016491">
    <property type="term" value="F:oxidoreductase activity"/>
    <property type="evidence" value="ECO:0007669"/>
    <property type="project" value="InterPro"/>
</dbReference>
<dbReference type="PANTHER" id="PTHR46091">
    <property type="entry name" value="BLR7054 PROTEIN"/>
    <property type="match status" value="1"/>
</dbReference>
<dbReference type="SUPFAM" id="SSF51905">
    <property type="entry name" value="FAD/NAD(P)-binding domain"/>
    <property type="match status" value="1"/>
</dbReference>
<dbReference type="STRING" id="1246637.MTBBW1_80172"/>
<dbReference type="Gene3D" id="3.50.50.60">
    <property type="entry name" value="FAD/NAD(P)-binding domain"/>
    <property type="match status" value="2"/>
</dbReference>
<gene>
    <name evidence="8" type="ORF">DEMABW1_80172</name>
    <name evidence="9" type="ORF">MTBBW1_80172</name>
</gene>
<keyword evidence="10" id="KW-1185">Reference proteome</keyword>
<organism evidence="8">
    <name type="scientific">Desulfamplus magnetovallimortis</name>
    <dbReference type="NCBI Taxonomy" id="1246637"/>
    <lineage>
        <taxon>Bacteria</taxon>
        <taxon>Pseudomonadati</taxon>
        <taxon>Thermodesulfobacteriota</taxon>
        <taxon>Desulfobacteria</taxon>
        <taxon>Desulfobacterales</taxon>
        <taxon>Desulfobacteraceae</taxon>
        <taxon>Desulfamplus</taxon>
    </lineage>
</organism>
<name>L0R418_9BACT</name>
<protein>
    <recommendedName>
        <fullName evidence="7">Amine oxidase domain-containing protein</fullName>
    </recommendedName>
</protein>
<feature type="domain" description="Amine oxidase" evidence="7">
    <location>
        <begin position="19"/>
        <end position="299"/>
    </location>
</feature>
<dbReference type="EMBL" id="HF547348">
    <property type="protein sequence ID" value="CCO06778.1"/>
    <property type="molecule type" value="Genomic_DNA"/>
</dbReference>
<evidence type="ECO:0000256" key="2">
    <source>
        <dbReference type="ARBA" id="ARBA00022729"/>
    </source>
</evidence>
<evidence type="ECO:0000313" key="9">
    <source>
        <dbReference type="EMBL" id="SLM32829.1"/>
    </source>
</evidence>
<keyword evidence="6" id="KW-1133">Transmembrane helix</keyword>
<feature type="transmembrane region" description="Helical" evidence="6">
    <location>
        <begin position="12"/>
        <end position="30"/>
    </location>
</feature>
<accession>L0R418</accession>
<sequence length="370" mass="41696">MKNMGKNECYDNIVVGGGVSGLTMALLLAMNGRKVILLEKGPAIGGSLRRFYRQGVPLDTGFHFTGGFSEEAILTDMLKILSMDKDIFPEFVKSAEDNQFIFESTGDCHKLPFGWLTVANAMISDFPDEADAVTSYFSRIRKLVQETGAMDIRSILTERPLQSKDDFVTLADVLDSLTDDIRLKSILASLSMCYGSEPSAISFANHSRVVYGLYQSIARVKNGGDAFIRAFKKQLDKFGVTVRTNSSIKSMEEIENRTVGIFILNDGKPLQAKECIFTIHPKEVLKILPSEHLTRAFQKRVESFERSIGFFLFFSRLNLHFRLKPPPYVKIKSLSTVTLHGQLQRSAPIIKIMRMHFTLVIWHLNHFLLP</sequence>
<keyword evidence="6" id="KW-0472">Membrane</keyword>
<keyword evidence="2" id="KW-0732">Signal</keyword>
<keyword evidence="3" id="KW-0274">FAD</keyword>
<dbReference type="Pfam" id="PF01593">
    <property type="entry name" value="Amino_oxidase"/>
    <property type="match status" value="1"/>
</dbReference>
<keyword evidence="4" id="KW-0521">NADP</keyword>
<dbReference type="InterPro" id="IPR002937">
    <property type="entry name" value="Amino_oxidase"/>
</dbReference>
<dbReference type="OrthoDB" id="9794630at2"/>
<dbReference type="InterPro" id="IPR052206">
    <property type="entry name" value="Retinol_saturase"/>
</dbReference>
<evidence type="ECO:0000256" key="5">
    <source>
        <dbReference type="ARBA" id="ARBA00023027"/>
    </source>
</evidence>
<dbReference type="Proteomes" id="UP000191931">
    <property type="component" value="Unassembled WGS sequence"/>
</dbReference>
<keyword evidence="5" id="KW-0520">NAD</keyword>
<evidence type="ECO:0000259" key="7">
    <source>
        <dbReference type="Pfam" id="PF01593"/>
    </source>
</evidence>
<dbReference type="InterPro" id="IPR036188">
    <property type="entry name" value="FAD/NAD-bd_sf"/>
</dbReference>
<dbReference type="RefSeq" id="WP_080798480.1">
    <property type="nucleotide sequence ID" value="NZ_LT828540.1"/>
</dbReference>
<evidence type="ECO:0000256" key="3">
    <source>
        <dbReference type="ARBA" id="ARBA00022827"/>
    </source>
</evidence>
<reference evidence="8" key="2">
    <citation type="submission" date="2012-12" db="EMBL/GenBank/DDBJ databases">
        <title>Region harboring genes involved in magnetosome formation of Candidatus Desulfamplus magnetosmortis.</title>
        <authorList>
            <person name="Lefevre C.T."/>
            <person name="Bazylinski D.A."/>
        </authorList>
    </citation>
    <scope>NUCLEOTIDE SEQUENCE</scope>
    <source>
        <strain evidence="8">BW-1</strain>
    </source>
</reference>
<evidence type="ECO:0000313" key="10">
    <source>
        <dbReference type="Proteomes" id="UP000191931"/>
    </source>
</evidence>
<keyword evidence="1" id="KW-0285">Flavoprotein</keyword>
<reference evidence="8" key="1">
    <citation type="submission" date="2012-10" db="EMBL/GenBank/DDBJ databases">
        <authorList>
            <person name="Lefevre C."/>
        </authorList>
    </citation>
    <scope>NUCLEOTIDE SEQUENCE</scope>
    <source>
        <strain evidence="8">BW-1</strain>
    </source>
</reference>
<evidence type="ECO:0000256" key="1">
    <source>
        <dbReference type="ARBA" id="ARBA00022630"/>
    </source>
</evidence>
<dbReference type="AlphaFoldDB" id="L0R418"/>
<dbReference type="EMBL" id="FWEV01000325">
    <property type="protein sequence ID" value="SLM32829.1"/>
    <property type="molecule type" value="Genomic_DNA"/>
</dbReference>
<proteinExistence type="predicted"/>
<keyword evidence="6" id="KW-0812">Transmembrane</keyword>
<evidence type="ECO:0000313" key="8">
    <source>
        <dbReference type="EMBL" id="CCO06778.1"/>
    </source>
</evidence>